<evidence type="ECO:0000313" key="3">
    <source>
        <dbReference type="Proteomes" id="UP000825066"/>
    </source>
</evidence>
<organism evidence="2 3">
    <name type="scientific">Stenotrophomonas pavanii</name>
    <dbReference type="NCBI Taxonomy" id="487698"/>
    <lineage>
        <taxon>Bacteria</taxon>
        <taxon>Pseudomonadati</taxon>
        <taxon>Pseudomonadota</taxon>
        <taxon>Gammaproteobacteria</taxon>
        <taxon>Lysobacterales</taxon>
        <taxon>Lysobacteraceae</taxon>
        <taxon>Stenotrophomonas</taxon>
    </lineage>
</organism>
<accession>A0ABM7QYK4</accession>
<dbReference type="Proteomes" id="UP000825066">
    <property type="component" value="Chromosome"/>
</dbReference>
<protein>
    <recommendedName>
        <fullName evidence="4">DUF4367 domain-containing protein</fullName>
    </recommendedName>
</protein>
<evidence type="ECO:0000313" key="2">
    <source>
        <dbReference type="EMBL" id="BCX42135.1"/>
    </source>
</evidence>
<keyword evidence="1" id="KW-0732">Signal</keyword>
<proteinExistence type="predicted"/>
<sequence length="259" mass="28667">MNMKYISLPILTAVLLSPAYAQEAETVARKPGISVDENETSAWMRQTFEKRQAENKQRGHRRLTHDELLELVSLKDYNASVQEKNRIVSGIQLRSAGPLQVEEGTLPSASEIATGFRTRIRSGTELKEKLSYVPADLSRSPVGPAELLRIEPTGTISNGKSTGLIRTYLLPGSGVLVVSEDDYVASQTRITLIRETLNANVNGIPARAYSAMSKDGRGKAELRWVTPNRSYWLTFITDDSTQLQSGEMLLRQVAQSISM</sequence>
<dbReference type="RefSeq" id="WP_130768377.1">
    <property type="nucleotide sequence ID" value="NZ_AP024684.1"/>
</dbReference>
<keyword evidence="3" id="KW-1185">Reference proteome</keyword>
<dbReference type="EMBL" id="AP024684">
    <property type="protein sequence ID" value="BCX42135.1"/>
    <property type="molecule type" value="Genomic_DNA"/>
</dbReference>
<evidence type="ECO:0000256" key="1">
    <source>
        <dbReference type="SAM" id="SignalP"/>
    </source>
</evidence>
<feature type="signal peptide" evidence="1">
    <location>
        <begin position="1"/>
        <end position="21"/>
    </location>
</feature>
<name>A0ABM7QYK4_9GAMM</name>
<reference evidence="2 3" key="1">
    <citation type="submission" date="2021-05" db="EMBL/GenBank/DDBJ databases">
        <title>Complete Genome Sequence of Stenotrophomonas pavanii strain Y.</title>
        <authorList>
            <person name="Dohra H."/>
            <person name="Mohad Din A.R.J."/>
            <person name="Suzuki K."/>
            <person name="Fatma A."/>
            <person name="Honjyo M."/>
            <person name="Nishimura T."/>
            <person name="Moriuch R."/>
            <person name="Masuda K."/>
            <person name="Minoura A."/>
            <person name="Tashiro Y."/>
            <person name="Futamata H."/>
        </authorList>
    </citation>
    <scope>NUCLEOTIDE SEQUENCE [LARGE SCALE GENOMIC DNA]</scope>
    <source>
        <strain evidence="3">Y</strain>
    </source>
</reference>
<evidence type="ECO:0008006" key="4">
    <source>
        <dbReference type="Google" id="ProtNLM"/>
    </source>
</evidence>
<gene>
    <name evidence="2" type="ORF">STNY_R02830</name>
</gene>
<feature type="chain" id="PRO_5045039513" description="DUF4367 domain-containing protein" evidence="1">
    <location>
        <begin position="22"/>
        <end position="259"/>
    </location>
</feature>